<accession>A0ABV2UZW6</accession>
<protein>
    <submittedName>
        <fullName evidence="2">Uncharacterized protein</fullName>
    </submittedName>
</protein>
<dbReference type="Proteomes" id="UP001550210">
    <property type="component" value="Unassembled WGS sequence"/>
</dbReference>
<comment type="caution">
    <text evidence="2">The sequence shown here is derived from an EMBL/GenBank/DDBJ whole genome shotgun (WGS) entry which is preliminary data.</text>
</comment>
<feature type="region of interest" description="Disordered" evidence="1">
    <location>
        <begin position="147"/>
        <end position="169"/>
    </location>
</feature>
<name>A0ABV2UZW6_9ACTN</name>
<proteinExistence type="predicted"/>
<dbReference type="RefSeq" id="WP_355398317.1">
    <property type="nucleotide sequence ID" value="NZ_JBEXPZ010000027.1"/>
</dbReference>
<evidence type="ECO:0000313" key="3">
    <source>
        <dbReference type="Proteomes" id="UP001550210"/>
    </source>
</evidence>
<evidence type="ECO:0000313" key="2">
    <source>
        <dbReference type="EMBL" id="MET9847108.1"/>
    </source>
</evidence>
<keyword evidence="3" id="KW-1185">Reference proteome</keyword>
<evidence type="ECO:0000256" key="1">
    <source>
        <dbReference type="SAM" id="MobiDB-lite"/>
    </source>
</evidence>
<gene>
    <name evidence="2" type="ORF">ABZZ21_21645</name>
</gene>
<sequence length="425" mass="46302">MRFPARGGRLRDTFNRCVALTAVAGLALSGWAVWLEAEEHRDRQASRARITDACAGLADPDRVLGLHGGTARAVQGSDATQWFTKDTTPGRCVIYRVGEPGTTYGHFEMEVWTNPAELETNVVGAAVHPFQQQSRSDLTAPAPVDVTRRADHSPDYPLDNPGEDDGRLGHYNDDSVTFKVTCEKPKNDITSVNVRTKADYDDVSFTDRLTLIELAADAAYKAADHFDCTPEQRLPVAFARLWIPDTGLKAAASAEGSCRWYADFLRAERDDARLPDRALASPAGEHSFKEACLLAASPARVKRAWPTLSGESVPDLDDVLDDSPWHLQTDSFFGDEAREVTPTTFGDRGSRIEPGTAGQFSGSVWWASSICDGEPAVHTLGVSTSYADVAGPRLRALFRAYVDRVTAARDCENITFPSPSDLPSA</sequence>
<organism evidence="2 3">
    <name type="scientific">Streptomyces ossamyceticus</name>
    <dbReference type="NCBI Taxonomy" id="249581"/>
    <lineage>
        <taxon>Bacteria</taxon>
        <taxon>Bacillati</taxon>
        <taxon>Actinomycetota</taxon>
        <taxon>Actinomycetes</taxon>
        <taxon>Kitasatosporales</taxon>
        <taxon>Streptomycetaceae</taxon>
        <taxon>Streptomyces</taxon>
    </lineage>
</organism>
<reference evidence="2 3" key="1">
    <citation type="submission" date="2024-06" db="EMBL/GenBank/DDBJ databases">
        <title>The Natural Products Discovery Center: Release of the First 8490 Sequenced Strains for Exploring Actinobacteria Biosynthetic Diversity.</title>
        <authorList>
            <person name="Kalkreuter E."/>
            <person name="Kautsar S.A."/>
            <person name="Yang D."/>
            <person name="Bader C.D."/>
            <person name="Teijaro C.N."/>
            <person name="Fluegel L."/>
            <person name="Davis C.M."/>
            <person name="Simpson J.R."/>
            <person name="Lauterbach L."/>
            <person name="Steele A.D."/>
            <person name="Gui C."/>
            <person name="Meng S."/>
            <person name="Li G."/>
            <person name="Viehrig K."/>
            <person name="Ye F."/>
            <person name="Su P."/>
            <person name="Kiefer A.F."/>
            <person name="Nichols A."/>
            <person name="Cepeda A.J."/>
            <person name="Yan W."/>
            <person name="Fan B."/>
            <person name="Jiang Y."/>
            <person name="Adhikari A."/>
            <person name="Zheng C.-J."/>
            <person name="Schuster L."/>
            <person name="Cowan T.M."/>
            <person name="Smanski M.J."/>
            <person name="Chevrette M.G."/>
            <person name="De Carvalho L.P.S."/>
            <person name="Shen B."/>
        </authorList>
    </citation>
    <scope>NUCLEOTIDE SEQUENCE [LARGE SCALE GENOMIC DNA]</scope>
    <source>
        <strain evidence="2 3">NPDC006434</strain>
    </source>
</reference>
<dbReference type="EMBL" id="JBEXPZ010000027">
    <property type="protein sequence ID" value="MET9847108.1"/>
    <property type="molecule type" value="Genomic_DNA"/>
</dbReference>